<evidence type="ECO:0000256" key="2">
    <source>
        <dbReference type="PROSITE-ProRule" id="PRU00059"/>
    </source>
</evidence>
<dbReference type="AlphaFoldDB" id="A0AAV5W6D5"/>
<evidence type="ECO:0000256" key="1">
    <source>
        <dbReference type="ARBA" id="ARBA00023157"/>
    </source>
</evidence>
<comment type="caution">
    <text evidence="2">Lacks conserved residue(s) required for the propagation of feature annotation.</text>
</comment>
<name>A0AAV5W6D5_9BILA</name>
<dbReference type="EMBL" id="BTSY01000004">
    <property type="protein sequence ID" value="GMT25647.1"/>
    <property type="molecule type" value="Genomic_DNA"/>
</dbReference>
<dbReference type="CDD" id="cd00037">
    <property type="entry name" value="CLECT"/>
    <property type="match status" value="1"/>
</dbReference>
<dbReference type="PROSITE" id="PS50041">
    <property type="entry name" value="C_TYPE_LECTIN_2"/>
    <property type="match status" value="1"/>
</dbReference>
<sequence>QKCKNTGGHLTSIHENAVNDYIRRSAVAKNMKNGVLIGLNQVGSNATALTWNDGTRVDYTHFAKEFPNNALGQCFAMQTGSLAGDWVNVVCGTTTAVPTTIPFVCSKPAYDFPDMFKADNCPTSNYTDGDTIYSPMFPKVVGPRGCEYLIVGPPGAKQMQVTVVFFETNKCCDTVTIYEGVAGEKKIATLAGSTFNGNVYKSAQGPAMRLVYNAQSGAHIRGWQLNVKAIF</sequence>
<keyword evidence="6" id="KW-1185">Reference proteome</keyword>
<dbReference type="Gene3D" id="2.60.120.290">
    <property type="entry name" value="Spermadhesin, CUB domain"/>
    <property type="match status" value="1"/>
</dbReference>
<evidence type="ECO:0000313" key="5">
    <source>
        <dbReference type="EMBL" id="GMT25647.1"/>
    </source>
</evidence>
<organism evidence="5 6">
    <name type="scientific">Pristionchus fissidentatus</name>
    <dbReference type="NCBI Taxonomy" id="1538716"/>
    <lineage>
        <taxon>Eukaryota</taxon>
        <taxon>Metazoa</taxon>
        <taxon>Ecdysozoa</taxon>
        <taxon>Nematoda</taxon>
        <taxon>Chromadorea</taxon>
        <taxon>Rhabditida</taxon>
        <taxon>Rhabditina</taxon>
        <taxon>Diplogasteromorpha</taxon>
        <taxon>Diplogasteroidea</taxon>
        <taxon>Neodiplogasteridae</taxon>
        <taxon>Pristionchus</taxon>
    </lineage>
</organism>
<feature type="domain" description="C-type lectin" evidence="4">
    <location>
        <begin position="1"/>
        <end position="91"/>
    </location>
</feature>
<dbReference type="SMART" id="SM00042">
    <property type="entry name" value="CUB"/>
    <property type="match status" value="1"/>
</dbReference>
<dbReference type="InterPro" id="IPR016187">
    <property type="entry name" value="CTDL_fold"/>
</dbReference>
<comment type="caution">
    <text evidence="5">The sequence shown here is derived from an EMBL/GenBank/DDBJ whole genome shotgun (WGS) entry which is preliminary data.</text>
</comment>
<accession>A0AAV5W6D5</accession>
<dbReference type="PANTHER" id="PTHR22991:SF40">
    <property type="entry name" value="PROTEIN CBG13490"/>
    <property type="match status" value="1"/>
</dbReference>
<evidence type="ECO:0008006" key="7">
    <source>
        <dbReference type="Google" id="ProtNLM"/>
    </source>
</evidence>
<proteinExistence type="predicted"/>
<dbReference type="InterPro" id="IPR016186">
    <property type="entry name" value="C-type_lectin-like/link_sf"/>
</dbReference>
<dbReference type="SUPFAM" id="SSF49854">
    <property type="entry name" value="Spermadhesin, CUB domain"/>
    <property type="match status" value="1"/>
</dbReference>
<protein>
    <recommendedName>
        <fullName evidence="7">CUB domain-containing protein</fullName>
    </recommendedName>
</protein>
<dbReference type="InterPro" id="IPR001304">
    <property type="entry name" value="C-type_lectin-like"/>
</dbReference>
<dbReference type="InterPro" id="IPR000859">
    <property type="entry name" value="CUB_dom"/>
</dbReference>
<dbReference type="PANTHER" id="PTHR22991">
    <property type="entry name" value="PROTEIN CBG13490"/>
    <property type="match status" value="1"/>
</dbReference>
<dbReference type="InterPro" id="IPR035914">
    <property type="entry name" value="Sperma_CUB_dom_sf"/>
</dbReference>
<reference evidence="5" key="1">
    <citation type="submission" date="2023-10" db="EMBL/GenBank/DDBJ databases">
        <title>Genome assembly of Pristionchus species.</title>
        <authorList>
            <person name="Yoshida K."/>
            <person name="Sommer R.J."/>
        </authorList>
    </citation>
    <scope>NUCLEOTIDE SEQUENCE</scope>
    <source>
        <strain evidence="5">RS5133</strain>
    </source>
</reference>
<keyword evidence="1" id="KW-1015">Disulfide bond</keyword>
<evidence type="ECO:0000313" key="6">
    <source>
        <dbReference type="Proteomes" id="UP001432322"/>
    </source>
</evidence>
<evidence type="ECO:0000259" key="3">
    <source>
        <dbReference type="PROSITE" id="PS01180"/>
    </source>
</evidence>
<dbReference type="Gene3D" id="3.10.100.10">
    <property type="entry name" value="Mannose-Binding Protein A, subunit A"/>
    <property type="match status" value="1"/>
</dbReference>
<dbReference type="PROSITE" id="PS01180">
    <property type="entry name" value="CUB"/>
    <property type="match status" value="1"/>
</dbReference>
<evidence type="ECO:0000259" key="4">
    <source>
        <dbReference type="PROSITE" id="PS50041"/>
    </source>
</evidence>
<dbReference type="Proteomes" id="UP001432322">
    <property type="component" value="Unassembled WGS sequence"/>
</dbReference>
<dbReference type="Pfam" id="PF00059">
    <property type="entry name" value="Lectin_C"/>
    <property type="match status" value="1"/>
</dbReference>
<feature type="domain" description="CUB" evidence="3">
    <location>
        <begin position="121"/>
        <end position="230"/>
    </location>
</feature>
<gene>
    <name evidence="5" type="ORF">PFISCL1PPCAC_16944</name>
</gene>
<dbReference type="InterPro" id="IPR050976">
    <property type="entry name" value="Snaclec"/>
</dbReference>
<feature type="non-terminal residue" evidence="5">
    <location>
        <position position="1"/>
    </location>
</feature>
<dbReference type="SUPFAM" id="SSF56436">
    <property type="entry name" value="C-type lectin-like"/>
    <property type="match status" value="1"/>
</dbReference>